<proteinExistence type="predicted"/>
<reference evidence="1 2" key="1">
    <citation type="submission" date="2017-06" db="EMBL/GenBank/DDBJ databases">
        <title>Genome sequencing and assembly of Stenotrophomonas maltophilia DF07.</title>
        <authorList>
            <person name="Iyer R."/>
        </authorList>
    </citation>
    <scope>NUCLEOTIDE SEQUENCE [LARGE SCALE GENOMIC DNA]</scope>
    <source>
        <strain evidence="1 2">DF07</strain>
    </source>
</reference>
<dbReference type="RefSeq" id="WP_095377421.1">
    <property type="nucleotide sequence ID" value="NZ_NJGC01000004.1"/>
</dbReference>
<dbReference type="AlphaFoldDB" id="A0A270NPJ9"/>
<dbReference type="Proteomes" id="UP000216433">
    <property type="component" value="Unassembled WGS sequence"/>
</dbReference>
<accession>A0A270NPJ9</accession>
<gene>
    <name evidence="1" type="ORF">CEK00_04865</name>
</gene>
<name>A0A270NPJ9_STEMA</name>
<evidence type="ECO:0000313" key="1">
    <source>
        <dbReference type="EMBL" id="PAM73182.1"/>
    </source>
</evidence>
<dbReference type="EMBL" id="NJGC01000004">
    <property type="protein sequence ID" value="PAM73182.1"/>
    <property type="molecule type" value="Genomic_DNA"/>
</dbReference>
<organism evidence="1 2">
    <name type="scientific">Stenotrophomonas maltophilia</name>
    <name type="common">Pseudomonas maltophilia</name>
    <name type="synonym">Xanthomonas maltophilia</name>
    <dbReference type="NCBI Taxonomy" id="40324"/>
    <lineage>
        <taxon>Bacteria</taxon>
        <taxon>Pseudomonadati</taxon>
        <taxon>Pseudomonadota</taxon>
        <taxon>Gammaproteobacteria</taxon>
        <taxon>Lysobacterales</taxon>
        <taxon>Lysobacteraceae</taxon>
        <taxon>Stenotrophomonas</taxon>
        <taxon>Stenotrophomonas maltophilia group</taxon>
    </lineage>
</organism>
<comment type="caution">
    <text evidence="1">The sequence shown here is derived from an EMBL/GenBank/DDBJ whole genome shotgun (WGS) entry which is preliminary data.</text>
</comment>
<protein>
    <submittedName>
        <fullName evidence="1">Uncharacterized protein</fullName>
    </submittedName>
</protein>
<sequence>MHATSLITGRFPLNMLLPHALAQARVASPELARHLRRIAPRHRTTWAPAGGGHAERARRVRQIQAGSLTAANGLIPTYTGDHS</sequence>
<evidence type="ECO:0000313" key="2">
    <source>
        <dbReference type="Proteomes" id="UP000216433"/>
    </source>
</evidence>